<dbReference type="AlphaFoldDB" id="A0A1I7T0F5"/>
<evidence type="ECO:0000313" key="1">
    <source>
        <dbReference type="Proteomes" id="UP000095282"/>
    </source>
</evidence>
<keyword evidence="1" id="KW-1185">Reference proteome</keyword>
<dbReference type="WBParaSite" id="Csp11.Scaffold442.g1220.t1">
    <property type="protein sequence ID" value="Csp11.Scaffold442.g1220.t1"/>
    <property type="gene ID" value="Csp11.Scaffold442.g1220"/>
</dbReference>
<protein>
    <submittedName>
        <fullName evidence="2">Transcriptional regulator</fullName>
    </submittedName>
</protein>
<accession>A0A1I7T0F5</accession>
<organism evidence="1 2">
    <name type="scientific">Caenorhabditis tropicalis</name>
    <dbReference type="NCBI Taxonomy" id="1561998"/>
    <lineage>
        <taxon>Eukaryota</taxon>
        <taxon>Metazoa</taxon>
        <taxon>Ecdysozoa</taxon>
        <taxon>Nematoda</taxon>
        <taxon>Chromadorea</taxon>
        <taxon>Rhabditida</taxon>
        <taxon>Rhabditina</taxon>
        <taxon>Rhabditomorpha</taxon>
        <taxon>Rhabditoidea</taxon>
        <taxon>Rhabditidae</taxon>
        <taxon>Peloderinae</taxon>
        <taxon>Caenorhabditis</taxon>
    </lineage>
</organism>
<evidence type="ECO:0000313" key="2">
    <source>
        <dbReference type="WBParaSite" id="Csp11.Scaffold442.g1220.t1"/>
    </source>
</evidence>
<dbReference type="eggNOG" id="ENOG502R6IQ">
    <property type="taxonomic scope" value="Eukaryota"/>
</dbReference>
<proteinExistence type="predicted"/>
<reference evidence="2" key="1">
    <citation type="submission" date="2016-11" db="UniProtKB">
        <authorList>
            <consortium name="WormBaseParasite"/>
        </authorList>
    </citation>
    <scope>IDENTIFICATION</scope>
</reference>
<dbReference type="Proteomes" id="UP000095282">
    <property type="component" value="Unplaced"/>
</dbReference>
<name>A0A1I7T0F5_9PELO</name>
<sequence length="365" mass="42009">MDVEGLTEVEKEILKLVPDKYRGLFSASIRAKNPGFLLAVDDVKVHDFQYPAGMNLIEPLKGHITMKDVSGITRDQMIEHFHPTCLNQGGVAFGLGYIVEDQAYKGRMQTLCFGLNTCDILNDDVDKNGFEKLEENFNMLINQTDVDIFSKNYLIFPAIHQLQSYCILIINPLGAVVTKRSRKQPPPATMICYATTSSYSYENYIAPRIMKLLEMFVDHYGGRYKSISRQNITSTYKEFANKKGYDKPFQMLHVVQKLLDFATLTNNTDEFKKEIENVEQDYIPDMETVCYDGMTMFRFTIARAVRAAIMRGTSEIGKYLYQKRFLHSGKLNAEMKIKQEKERQYAEERANRAKKPKIIVVEEIL</sequence>